<evidence type="ECO:0000256" key="4">
    <source>
        <dbReference type="ARBA" id="ARBA00023125"/>
    </source>
</evidence>
<dbReference type="AlphaFoldDB" id="A0A6G1SIH8"/>
<name>A0A6G1SIH8_9ACAR</name>
<dbReference type="PANTHER" id="PTHR12708">
    <property type="entry name" value="DNA POLYMERASE EPSILON SUBUNIT B"/>
    <property type="match status" value="1"/>
</dbReference>
<dbReference type="Pfam" id="PF04042">
    <property type="entry name" value="DNA_pol_E_B"/>
    <property type="match status" value="1"/>
</dbReference>
<feature type="domain" description="DNA polymerase alpha/delta/epsilon subunit B" evidence="8">
    <location>
        <begin position="261"/>
        <end position="428"/>
    </location>
</feature>
<dbReference type="GO" id="GO:0006261">
    <property type="term" value="P:DNA-templated DNA replication"/>
    <property type="evidence" value="ECO:0007669"/>
    <property type="project" value="InterPro"/>
</dbReference>
<evidence type="ECO:0000256" key="1">
    <source>
        <dbReference type="ARBA" id="ARBA00004123"/>
    </source>
</evidence>
<dbReference type="EMBL" id="GGYP01005398">
    <property type="protein sequence ID" value="MDE50169.1"/>
    <property type="molecule type" value="Transcribed_RNA"/>
</dbReference>
<evidence type="ECO:0000313" key="10">
    <source>
        <dbReference type="EMBL" id="MDE50169.1"/>
    </source>
</evidence>
<dbReference type="GO" id="GO:0042276">
    <property type="term" value="P:error-prone translesion synthesis"/>
    <property type="evidence" value="ECO:0007669"/>
    <property type="project" value="TreeGrafter"/>
</dbReference>
<dbReference type="PANTHER" id="PTHR12708:SF0">
    <property type="entry name" value="DNA POLYMERASE EPSILON SUBUNIT 2"/>
    <property type="match status" value="1"/>
</dbReference>
<keyword evidence="4" id="KW-0238">DNA-binding</keyword>
<dbReference type="GO" id="GO:0008622">
    <property type="term" value="C:epsilon DNA polymerase complex"/>
    <property type="evidence" value="ECO:0007669"/>
    <property type="project" value="InterPro"/>
</dbReference>
<evidence type="ECO:0000256" key="5">
    <source>
        <dbReference type="ARBA" id="ARBA00023242"/>
    </source>
</evidence>
<protein>
    <recommendedName>
        <fullName evidence="6">DNA polymerase II subunit 2</fullName>
    </recommendedName>
</protein>
<evidence type="ECO:0000259" key="8">
    <source>
        <dbReference type="Pfam" id="PF04042"/>
    </source>
</evidence>
<evidence type="ECO:0000256" key="7">
    <source>
        <dbReference type="SAM" id="MobiDB-lite"/>
    </source>
</evidence>
<feature type="compositionally biased region" description="Low complexity" evidence="7">
    <location>
        <begin position="529"/>
        <end position="539"/>
    </location>
</feature>
<organism evidence="10">
    <name type="scientific">Aceria tosichella</name>
    <name type="common">wheat curl mite</name>
    <dbReference type="NCBI Taxonomy" id="561515"/>
    <lineage>
        <taxon>Eukaryota</taxon>
        <taxon>Metazoa</taxon>
        <taxon>Ecdysozoa</taxon>
        <taxon>Arthropoda</taxon>
        <taxon>Chelicerata</taxon>
        <taxon>Arachnida</taxon>
        <taxon>Acari</taxon>
        <taxon>Acariformes</taxon>
        <taxon>Trombidiformes</taxon>
        <taxon>Prostigmata</taxon>
        <taxon>Eupodina</taxon>
        <taxon>Eriophyoidea</taxon>
        <taxon>Eriophyidae</taxon>
        <taxon>Eriophyinae</taxon>
        <taxon>Aceriini</taxon>
        <taxon>Aceria</taxon>
    </lineage>
</organism>
<evidence type="ECO:0000256" key="3">
    <source>
        <dbReference type="ARBA" id="ARBA00022705"/>
    </source>
</evidence>
<dbReference type="InterPro" id="IPR016266">
    <property type="entry name" value="POLE2"/>
</dbReference>
<evidence type="ECO:0000256" key="6">
    <source>
        <dbReference type="ARBA" id="ARBA00032930"/>
    </source>
</evidence>
<dbReference type="InterPro" id="IPR007185">
    <property type="entry name" value="DNA_pol_a/d/e_bsu"/>
</dbReference>
<keyword evidence="5" id="KW-0539">Nucleus</keyword>
<feature type="compositionally biased region" description="Polar residues" evidence="7">
    <location>
        <begin position="583"/>
        <end position="597"/>
    </location>
</feature>
<sequence>MATAQATSDVTQNRQRLSKLLQLHGYSACREALIILVDHFTNSNKYESHEDFVSKLNHVITFETQTENSIIDSDLAYLVIKKLNKNDVVDLETDDDAAVAPLVITVKNVEFQQEPVGGDHKHSNSKPVTSSRANDFNIHYNFLLKRLESLPVFKDNPITSLSTLNGSSQPTIRCICFGLLIKDISKINAYLLIDSTGRVPVRISPDTNFRNRLAYTNCIVIVEGVYANPDDLLYAANIGLPPVLLDPLQDKQLACQDDKLIVILRELYMDDEDVCKYVDMLFTGYNSMEDPPSVFILIGDFTRKHYPIASEFRKHSKKLLRIIRGCDNLTGCHFVFVPGPHDTSHDDSPKASTIMPKQPFTKEQMPINLLQLSNFENIHLATNPAHVCVGDRRISVVSHSYLKELPKNLLHDMADHNEDFFESAKNIMLSNAHLSAGINKVYHSSMSLWHRPDLLVLADAEAFGNKYDYSCSKQTDTTFTTMPSFSRQYSQFKVYYLKSGEVEDSQVSSEVLEQIIDDSSDDETKDNGNDNGNANDPDAIQIIEDWDQQSDSLPPPSPGSGDGDDGDQCMNDDSVACERDSNPDNGEQSPRSHINLD</sequence>
<evidence type="ECO:0000313" key="9">
    <source>
        <dbReference type="EMBL" id="MDE47821.1"/>
    </source>
</evidence>
<keyword evidence="3" id="KW-0235">DNA replication</keyword>
<proteinExistence type="inferred from homology"/>
<dbReference type="EMBL" id="GGYP01003050">
    <property type="protein sequence ID" value="MDE47821.1"/>
    <property type="molecule type" value="Transcribed_RNA"/>
</dbReference>
<gene>
    <name evidence="10" type="primary">pole-2_0</name>
    <name evidence="9" type="synonym">pole-2_1</name>
    <name evidence="10" type="ORF">g.6873</name>
    <name evidence="9" type="ORF">g.6874</name>
</gene>
<reference evidence="10" key="1">
    <citation type="submission" date="2018-10" db="EMBL/GenBank/DDBJ databases">
        <title>Transcriptome assembly of Aceria tosichella (Wheat curl mite) Type 2.</title>
        <authorList>
            <person name="Scully E.D."/>
            <person name="Geib S.M."/>
            <person name="Palmer N.A."/>
            <person name="Gupta A.K."/>
            <person name="Sarath G."/>
            <person name="Tatineni S."/>
        </authorList>
    </citation>
    <scope>NUCLEOTIDE SEQUENCE</scope>
    <source>
        <strain evidence="10">LincolnNE</strain>
    </source>
</reference>
<accession>A0A6G1SIH8</accession>
<comment type="subcellular location">
    <subcellularLocation>
        <location evidence="1">Nucleus</location>
    </subcellularLocation>
</comment>
<feature type="region of interest" description="Disordered" evidence="7">
    <location>
        <begin position="517"/>
        <end position="597"/>
    </location>
</feature>
<evidence type="ECO:0000256" key="2">
    <source>
        <dbReference type="ARBA" id="ARBA00009560"/>
    </source>
</evidence>
<dbReference type="GO" id="GO:0003677">
    <property type="term" value="F:DNA binding"/>
    <property type="evidence" value="ECO:0007669"/>
    <property type="project" value="UniProtKB-KW"/>
</dbReference>
<comment type="similarity">
    <text evidence="2">Belongs to the DNA polymerase epsilon subunit B family.</text>
</comment>